<feature type="chain" id="PRO_5012903281" evidence="2">
    <location>
        <begin position="29"/>
        <end position="134"/>
    </location>
</feature>
<evidence type="ECO:0000256" key="1">
    <source>
        <dbReference type="SAM" id="Phobius"/>
    </source>
</evidence>
<keyword evidence="4" id="KW-1185">Reference proteome</keyword>
<dbReference type="OrthoDB" id="7459479at2759"/>
<keyword evidence="1" id="KW-0472">Membrane</keyword>
<feature type="non-terminal residue" evidence="3">
    <location>
        <position position="134"/>
    </location>
</feature>
<keyword evidence="1" id="KW-0812">Transmembrane</keyword>
<evidence type="ECO:0000256" key="2">
    <source>
        <dbReference type="SAM" id="SignalP"/>
    </source>
</evidence>
<dbReference type="AlphaFoldDB" id="A0A2C6KXP7"/>
<name>A0A2C6KXP7_9APIC</name>
<reference evidence="3 4" key="1">
    <citation type="journal article" date="2017" name="Int. J. Parasitol.">
        <title>The genome of the protozoan parasite Cystoisospora suis and a reverse vaccinology approach to identify vaccine candidates.</title>
        <authorList>
            <person name="Palmieri N."/>
            <person name="Shrestha A."/>
            <person name="Ruttkowski B."/>
            <person name="Beck T."/>
            <person name="Vogl C."/>
            <person name="Tomley F."/>
            <person name="Blake D.P."/>
            <person name="Joachim A."/>
        </authorList>
    </citation>
    <scope>NUCLEOTIDE SEQUENCE [LARGE SCALE GENOMIC DNA]</scope>
    <source>
        <strain evidence="3 4">Wien I</strain>
    </source>
</reference>
<dbReference type="GeneID" id="94428787"/>
<keyword evidence="1" id="KW-1133">Transmembrane helix</keyword>
<proteinExistence type="predicted"/>
<gene>
    <name evidence="3" type="ORF">CSUI_005400</name>
</gene>
<dbReference type="EMBL" id="MIGC01002615">
    <property type="protein sequence ID" value="PHJ20762.1"/>
    <property type="molecule type" value="Genomic_DNA"/>
</dbReference>
<protein>
    <submittedName>
        <fullName evidence="3">Hec ndc80p family protein</fullName>
    </submittedName>
</protein>
<comment type="caution">
    <text evidence="3">The sequence shown here is derived from an EMBL/GenBank/DDBJ whole genome shotgun (WGS) entry which is preliminary data.</text>
</comment>
<accession>A0A2C6KXP7</accession>
<evidence type="ECO:0000313" key="3">
    <source>
        <dbReference type="EMBL" id="PHJ20762.1"/>
    </source>
</evidence>
<keyword evidence="2" id="KW-0732">Signal</keyword>
<dbReference type="Proteomes" id="UP000221165">
    <property type="component" value="Unassembled WGS sequence"/>
</dbReference>
<dbReference type="VEuPathDB" id="ToxoDB:CSUI_005400"/>
<organism evidence="3 4">
    <name type="scientific">Cystoisospora suis</name>
    <dbReference type="NCBI Taxonomy" id="483139"/>
    <lineage>
        <taxon>Eukaryota</taxon>
        <taxon>Sar</taxon>
        <taxon>Alveolata</taxon>
        <taxon>Apicomplexa</taxon>
        <taxon>Conoidasida</taxon>
        <taxon>Coccidia</taxon>
        <taxon>Eucoccidiorida</taxon>
        <taxon>Eimeriorina</taxon>
        <taxon>Sarcocystidae</taxon>
        <taxon>Cystoisospora</taxon>
    </lineage>
</organism>
<dbReference type="RefSeq" id="XP_067922448.1">
    <property type="nucleotide sequence ID" value="XM_068065576.1"/>
</dbReference>
<feature type="signal peptide" evidence="2">
    <location>
        <begin position="1"/>
        <end position="28"/>
    </location>
</feature>
<evidence type="ECO:0000313" key="4">
    <source>
        <dbReference type="Proteomes" id="UP000221165"/>
    </source>
</evidence>
<sequence>MQAPNSGHQWPLHLHALCWLCELLIYESEVFNRDPNLNPSLQSSHTLLSSPLSSSSSSAAAANGRADSLAGGVSGEEKISRLLLNYYAQTGHGRDTNQIQHTICKSNLFFFSSFSSSSSSLLLLLFFFSSFSSS</sequence>
<feature type="transmembrane region" description="Helical" evidence="1">
    <location>
        <begin position="108"/>
        <end position="128"/>
    </location>
</feature>